<gene>
    <name evidence="1" type="ORF">PROQFM164_S02g003327</name>
</gene>
<evidence type="ECO:0000313" key="1">
    <source>
        <dbReference type="EMBL" id="CDM33175.1"/>
    </source>
</evidence>
<protein>
    <submittedName>
        <fullName evidence="1">Genomic scaffold, ProqFM164S02</fullName>
    </submittedName>
</protein>
<dbReference type="Proteomes" id="UP000030686">
    <property type="component" value="Unassembled WGS sequence"/>
</dbReference>
<organism evidence="1 2">
    <name type="scientific">Penicillium roqueforti (strain FM164)</name>
    <dbReference type="NCBI Taxonomy" id="1365484"/>
    <lineage>
        <taxon>Eukaryota</taxon>
        <taxon>Fungi</taxon>
        <taxon>Dikarya</taxon>
        <taxon>Ascomycota</taxon>
        <taxon>Pezizomycotina</taxon>
        <taxon>Eurotiomycetes</taxon>
        <taxon>Eurotiomycetidae</taxon>
        <taxon>Eurotiales</taxon>
        <taxon>Aspergillaceae</taxon>
        <taxon>Penicillium</taxon>
    </lineage>
</organism>
<sequence length="160" mass="17664">MENHPHVPEAQRRSMNQYHYQHCGNADAIILANTSFNIPLGGSILTSRPVTPSGGPSIHLAQPPVNAACENHILSACKPDDPSADQRIRENTRLLVDSGIVEKLGTNQALDASPFEVDDTSYMSQDDAETNRKRTQEAHARYWEAMGGIDRVIGKRPHKK</sequence>
<reference evidence="1" key="1">
    <citation type="journal article" date="2014" name="Nat. Commun.">
        <title>Multiple recent horizontal transfers of a large genomic region in cheese making fungi.</title>
        <authorList>
            <person name="Cheeseman K."/>
            <person name="Ropars J."/>
            <person name="Renault P."/>
            <person name="Dupont J."/>
            <person name="Gouzy J."/>
            <person name="Branca A."/>
            <person name="Abraham A.L."/>
            <person name="Ceppi M."/>
            <person name="Conseiller E."/>
            <person name="Debuchy R."/>
            <person name="Malagnac F."/>
            <person name="Goarin A."/>
            <person name="Silar P."/>
            <person name="Lacoste S."/>
            <person name="Sallet E."/>
            <person name="Bensimon A."/>
            <person name="Giraud T."/>
            <person name="Brygoo Y."/>
        </authorList>
    </citation>
    <scope>NUCLEOTIDE SEQUENCE [LARGE SCALE GENOMIC DNA]</scope>
    <source>
        <strain evidence="1">FM164</strain>
    </source>
</reference>
<dbReference type="OMA" id="ACENHIL"/>
<evidence type="ECO:0000313" key="2">
    <source>
        <dbReference type="Proteomes" id="UP000030686"/>
    </source>
</evidence>
<dbReference type="AlphaFoldDB" id="W6Q9T3"/>
<dbReference type="EMBL" id="HG792016">
    <property type="protein sequence ID" value="CDM33175.1"/>
    <property type="molecule type" value="Genomic_DNA"/>
</dbReference>
<dbReference type="OrthoDB" id="4322381at2759"/>
<dbReference type="STRING" id="1365484.W6Q9T3"/>
<proteinExistence type="predicted"/>
<accession>W6Q9T3</accession>
<keyword evidence="2" id="KW-1185">Reference proteome</keyword>
<name>W6Q9T3_PENRF</name>